<gene>
    <name evidence="3" type="ordered locus">Halsa_0231</name>
</gene>
<keyword evidence="1" id="KW-0472">Membrane</keyword>
<evidence type="ECO:0000313" key="3">
    <source>
        <dbReference type="EMBL" id="ADQ13715.1"/>
    </source>
</evidence>
<evidence type="ECO:0000259" key="2">
    <source>
        <dbReference type="Pfam" id="PF16289"/>
    </source>
</evidence>
<dbReference type="OrthoDB" id="5637at2"/>
<dbReference type="Pfam" id="PF16289">
    <property type="entry name" value="PIN_12"/>
    <property type="match status" value="1"/>
</dbReference>
<reference evidence="3 4" key="1">
    <citation type="submission" date="2010-11" db="EMBL/GenBank/DDBJ databases">
        <title>Complete sequence of Halanaerobium sp. sapolanicus.</title>
        <authorList>
            <consortium name="US DOE Joint Genome Institute"/>
            <person name="Lucas S."/>
            <person name="Copeland A."/>
            <person name="Lapidus A."/>
            <person name="Cheng J.-F."/>
            <person name="Bruce D."/>
            <person name="Goodwin L."/>
            <person name="Pitluck S."/>
            <person name="Davenport K."/>
            <person name="Detter J.C."/>
            <person name="Han C."/>
            <person name="Tapia R."/>
            <person name="Land M."/>
            <person name="Hauser L."/>
            <person name="Jeffries C."/>
            <person name="Kyrpides N."/>
            <person name="Ivanova N."/>
            <person name="Mikhailova N."/>
            <person name="Begemann M.B."/>
            <person name="Mormile M.R."/>
            <person name="Wall J.D."/>
            <person name="Elias D.A."/>
            <person name="Woyke T."/>
        </authorList>
    </citation>
    <scope>NUCLEOTIDE SEQUENCE [LARGE SCALE GENOMIC DNA]</scope>
    <source>
        <strain evidence="4">sapolanicus</strain>
    </source>
</reference>
<keyword evidence="1" id="KW-1133">Transmembrane helix</keyword>
<evidence type="ECO:0000256" key="1">
    <source>
        <dbReference type="SAM" id="Phobius"/>
    </source>
</evidence>
<dbReference type="eggNOG" id="ENOG5032SP9">
    <property type="taxonomic scope" value="Bacteria"/>
</dbReference>
<dbReference type="EMBL" id="CP002304">
    <property type="protein sequence ID" value="ADQ13715.1"/>
    <property type="molecule type" value="Genomic_DNA"/>
</dbReference>
<reference evidence="3 4" key="2">
    <citation type="journal article" date="2011" name="J. Bacteriol.">
        <title>Complete Genome Sequence of the Haloalkaliphilic, Hydrogen Producing Halanaerobium hydrogenoformans.</title>
        <authorList>
            <person name="Brown S.D."/>
            <person name="Begemann M.B."/>
            <person name="Mormile M.R."/>
            <person name="Wall J.D."/>
            <person name="Han C.S."/>
            <person name="Goodwin L.A."/>
            <person name="Pitluck S."/>
            <person name="Land M.L."/>
            <person name="Hauser L.J."/>
            <person name="Elias D.A."/>
        </authorList>
    </citation>
    <scope>NUCLEOTIDE SEQUENCE [LARGE SCALE GENOMIC DNA]</scope>
    <source>
        <strain evidence="4">sapolanicus</strain>
    </source>
</reference>
<evidence type="ECO:0000313" key="4">
    <source>
        <dbReference type="Proteomes" id="UP000007434"/>
    </source>
</evidence>
<name>E4RNN7_HALHG</name>
<organism evidence="3 4">
    <name type="scientific">Halanaerobium hydrogeniformans</name>
    <name type="common">Halanaerobium sp. (strain sapolanicus)</name>
    <dbReference type="NCBI Taxonomy" id="656519"/>
    <lineage>
        <taxon>Bacteria</taxon>
        <taxon>Bacillati</taxon>
        <taxon>Bacillota</taxon>
        <taxon>Clostridia</taxon>
        <taxon>Halanaerobiales</taxon>
        <taxon>Halanaerobiaceae</taxon>
        <taxon>Halanaerobium</taxon>
    </lineage>
</organism>
<dbReference type="HOGENOM" id="CLU_791714_0_0_9"/>
<accession>E4RNN7</accession>
<dbReference type="KEGG" id="has:Halsa_0231"/>
<protein>
    <recommendedName>
        <fullName evidence="2">DUF4935 domain-containing protein</fullName>
    </recommendedName>
</protein>
<keyword evidence="4" id="KW-1185">Reference proteome</keyword>
<sequence length="350" mass="40618">MNEIKKKGKDKKTCIILDTNIWIYRTKLLRSILGAAFLYVLYKSDNLLLGLPEVVELEMKKHAKKSGMKASKEIKEQYSIIEKLIGSRDEYNLPSIEDFEQAVEDRIEELKEKIFEIPFKFSHAKGALGRVMDETAPNSYKNQQFKDSAIWESILEISKKYNIIFITEDKSFFKNRSYNKGLASNLEEEVKKNRTNIRIYHSIEDYLKEIKQNPPKLNEHKIIKLIEKLLTPEIENQVENAKINEISNFTISPFLTESPKIVALNFNVTYDLTLIDDLNEDEWIGTLTVEGECLLDIKKYSISNLQLNSFIVTTPENCPIPNKKTAYSRLSTINSGQRKIKYTFKEPLDL</sequence>
<dbReference type="Proteomes" id="UP000007434">
    <property type="component" value="Chromosome"/>
</dbReference>
<dbReference type="AlphaFoldDB" id="E4RNN7"/>
<dbReference type="InterPro" id="IPR032557">
    <property type="entry name" value="DUF4935"/>
</dbReference>
<proteinExistence type="predicted"/>
<dbReference type="RefSeq" id="WP_013404821.1">
    <property type="nucleotide sequence ID" value="NC_014654.1"/>
</dbReference>
<feature type="transmembrane region" description="Helical" evidence="1">
    <location>
        <begin position="21"/>
        <end position="42"/>
    </location>
</feature>
<keyword evidence="1" id="KW-0812">Transmembrane</keyword>
<feature type="domain" description="DUF4935" evidence="2">
    <location>
        <begin position="15"/>
        <end position="172"/>
    </location>
</feature>